<protein>
    <recommendedName>
        <fullName evidence="3">Reverse transcriptase</fullName>
    </recommendedName>
</protein>
<evidence type="ECO:0008006" key="3">
    <source>
        <dbReference type="Google" id="ProtNLM"/>
    </source>
</evidence>
<dbReference type="InterPro" id="IPR043128">
    <property type="entry name" value="Rev_trsase/Diguanyl_cyclase"/>
</dbReference>
<dbReference type="AlphaFoldDB" id="A0A225V1Y5"/>
<dbReference type="EMBL" id="NBNE01008573">
    <property type="protein sequence ID" value="OWY99341.1"/>
    <property type="molecule type" value="Genomic_DNA"/>
</dbReference>
<dbReference type="InterPro" id="IPR051320">
    <property type="entry name" value="Viral_Replic_Matur_Polypro"/>
</dbReference>
<organism evidence="1 2">
    <name type="scientific">Phytophthora megakarya</name>
    <dbReference type="NCBI Taxonomy" id="4795"/>
    <lineage>
        <taxon>Eukaryota</taxon>
        <taxon>Sar</taxon>
        <taxon>Stramenopiles</taxon>
        <taxon>Oomycota</taxon>
        <taxon>Peronosporomycetes</taxon>
        <taxon>Peronosporales</taxon>
        <taxon>Peronosporaceae</taxon>
        <taxon>Phytophthora</taxon>
    </lineage>
</organism>
<dbReference type="InterPro" id="IPR043502">
    <property type="entry name" value="DNA/RNA_pol_sf"/>
</dbReference>
<dbReference type="Gene3D" id="3.30.70.270">
    <property type="match status" value="1"/>
</dbReference>
<proteinExistence type="predicted"/>
<name>A0A225V1Y5_9STRA</name>
<accession>A0A225V1Y5</accession>
<evidence type="ECO:0000313" key="1">
    <source>
        <dbReference type="EMBL" id="OWY99341.1"/>
    </source>
</evidence>
<dbReference type="SUPFAM" id="SSF56672">
    <property type="entry name" value="DNA/RNA polymerases"/>
    <property type="match status" value="1"/>
</dbReference>
<dbReference type="OrthoDB" id="91026at2759"/>
<sequence>MEISFVKLSGMPPALVEPLKVTPVDDAVLFRCKPRMYAPLQIAFLRDYTAQLEMRDFICKNYVANGLQKHRSKTEFRITIDYRTVNKLTVAIAGAMPNLAVATPTVKGAVCFAKLDMIKGFWQLPLDVDRRELIYFMTEDTVYTPTRWLRYSRIQDFARLSGNL</sequence>
<dbReference type="PANTHER" id="PTHR33064">
    <property type="entry name" value="POL PROTEIN"/>
    <property type="match status" value="1"/>
</dbReference>
<reference evidence="2" key="1">
    <citation type="submission" date="2017-03" db="EMBL/GenBank/DDBJ databases">
        <title>Phytopthora megakarya and P. palmivora, two closely related causual agents of cacao black pod achieved similar genome size and gene model numbers by different mechanisms.</title>
        <authorList>
            <person name="Ali S."/>
            <person name="Shao J."/>
            <person name="Larry D.J."/>
            <person name="Kronmiller B."/>
            <person name="Shen D."/>
            <person name="Strem M.D."/>
            <person name="Melnick R.L."/>
            <person name="Guiltinan M.J."/>
            <person name="Tyler B.M."/>
            <person name="Meinhardt L.W."/>
            <person name="Bailey B.A."/>
        </authorList>
    </citation>
    <scope>NUCLEOTIDE SEQUENCE [LARGE SCALE GENOMIC DNA]</scope>
    <source>
        <strain evidence="2">zdho120</strain>
    </source>
</reference>
<dbReference type="PANTHER" id="PTHR33064:SF37">
    <property type="entry name" value="RIBONUCLEASE H"/>
    <property type="match status" value="1"/>
</dbReference>
<dbReference type="Gene3D" id="3.10.10.10">
    <property type="entry name" value="HIV Type 1 Reverse Transcriptase, subunit A, domain 1"/>
    <property type="match status" value="1"/>
</dbReference>
<keyword evidence="2" id="KW-1185">Reference proteome</keyword>
<evidence type="ECO:0000313" key="2">
    <source>
        <dbReference type="Proteomes" id="UP000198211"/>
    </source>
</evidence>
<dbReference type="Proteomes" id="UP000198211">
    <property type="component" value="Unassembled WGS sequence"/>
</dbReference>
<comment type="caution">
    <text evidence="1">The sequence shown here is derived from an EMBL/GenBank/DDBJ whole genome shotgun (WGS) entry which is preliminary data.</text>
</comment>
<gene>
    <name evidence="1" type="ORF">PHMEG_00029664</name>
</gene>